<keyword evidence="8" id="KW-0539">Nucleus</keyword>
<evidence type="ECO:0000256" key="5">
    <source>
        <dbReference type="ARBA" id="ARBA00023015"/>
    </source>
</evidence>
<evidence type="ECO:0000313" key="13">
    <source>
        <dbReference type="EMBL" id="CAI9097404.1"/>
    </source>
</evidence>
<evidence type="ECO:0000256" key="2">
    <source>
        <dbReference type="ARBA" id="ARBA00022723"/>
    </source>
</evidence>
<dbReference type="AlphaFoldDB" id="A0AAV1CRR9"/>
<keyword evidence="7" id="KW-0804">Transcription</keyword>
<evidence type="ECO:0000313" key="14">
    <source>
        <dbReference type="Proteomes" id="UP001161247"/>
    </source>
</evidence>
<dbReference type="FunFam" id="4.10.1100.10:FF:000001">
    <property type="entry name" value="Squamosa promoter-binding-like protein 14"/>
    <property type="match status" value="1"/>
</dbReference>
<protein>
    <submittedName>
        <fullName evidence="13">OLC1v1033820C1</fullName>
    </submittedName>
</protein>
<proteinExistence type="predicted"/>
<evidence type="ECO:0000256" key="8">
    <source>
        <dbReference type="ARBA" id="ARBA00023242"/>
    </source>
</evidence>
<organism evidence="13 14">
    <name type="scientific">Oldenlandia corymbosa var. corymbosa</name>
    <dbReference type="NCBI Taxonomy" id="529605"/>
    <lineage>
        <taxon>Eukaryota</taxon>
        <taxon>Viridiplantae</taxon>
        <taxon>Streptophyta</taxon>
        <taxon>Embryophyta</taxon>
        <taxon>Tracheophyta</taxon>
        <taxon>Spermatophyta</taxon>
        <taxon>Magnoliopsida</taxon>
        <taxon>eudicotyledons</taxon>
        <taxon>Gunneridae</taxon>
        <taxon>Pentapetalae</taxon>
        <taxon>asterids</taxon>
        <taxon>lamiids</taxon>
        <taxon>Gentianales</taxon>
        <taxon>Rubiaceae</taxon>
        <taxon>Rubioideae</taxon>
        <taxon>Spermacoceae</taxon>
        <taxon>Hedyotis-Oldenlandia complex</taxon>
        <taxon>Oldenlandia</taxon>
    </lineage>
</organism>
<keyword evidence="14" id="KW-1185">Reference proteome</keyword>
<dbReference type="PANTHER" id="PTHR31251:SF226">
    <property type="entry name" value="SQUAMOSA PROMOTER-BINDING-LIKE PROTEIN 6"/>
    <property type="match status" value="1"/>
</dbReference>
<dbReference type="PROSITE" id="PS51141">
    <property type="entry name" value="ZF_SBP"/>
    <property type="match status" value="1"/>
</dbReference>
<dbReference type="InterPro" id="IPR036893">
    <property type="entry name" value="SBP_sf"/>
</dbReference>
<feature type="compositionally biased region" description="Gly residues" evidence="11">
    <location>
        <begin position="32"/>
        <end position="47"/>
    </location>
</feature>
<evidence type="ECO:0000256" key="11">
    <source>
        <dbReference type="SAM" id="MobiDB-lite"/>
    </source>
</evidence>
<reference evidence="13" key="1">
    <citation type="submission" date="2023-03" db="EMBL/GenBank/DDBJ databases">
        <authorList>
            <person name="Julca I."/>
        </authorList>
    </citation>
    <scope>NUCLEOTIDE SEQUENCE</scope>
</reference>
<dbReference type="Proteomes" id="UP001161247">
    <property type="component" value="Chromosome 3"/>
</dbReference>
<dbReference type="EMBL" id="OX459120">
    <property type="protein sequence ID" value="CAI9097404.1"/>
    <property type="molecule type" value="Genomic_DNA"/>
</dbReference>
<feature type="region of interest" description="Disordered" evidence="11">
    <location>
        <begin position="162"/>
        <end position="183"/>
    </location>
</feature>
<keyword evidence="2" id="KW-0479">Metal-binding</keyword>
<comment type="subcellular location">
    <subcellularLocation>
        <location evidence="1">Nucleus</location>
    </subcellularLocation>
</comment>
<dbReference type="SUPFAM" id="SSF103612">
    <property type="entry name" value="SBT domain"/>
    <property type="match status" value="1"/>
</dbReference>
<keyword evidence="5" id="KW-0805">Transcription regulation</keyword>
<dbReference type="Pfam" id="PF03110">
    <property type="entry name" value="SBP"/>
    <property type="match status" value="1"/>
</dbReference>
<evidence type="ECO:0000256" key="7">
    <source>
        <dbReference type="ARBA" id="ARBA00023163"/>
    </source>
</evidence>
<evidence type="ECO:0000256" key="10">
    <source>
        <dbReference type="PROSITE-ProRule" id="PRU00470"/>
    </source>
</evidence>
<dbReference type="GO" id="GO:0008270">
    <property type="term" value="F:zinc ion binding"/>
    <property type="evidence" value="ECO:0007669"/>
    <property type="project" value="UniProtKB-KW"/>
</dbReference>
<keyword evidence="3 10" id="KW-0863">Zinc-finger</keyword>
<evidence type="ECO:0000256" key="3">
    <source>
        <dbReference type="ARBA" id="ARBA00022771"/>
    </source>
</evidence>
<evidence type="ECO:0000256" key="1">
    <source>
        <dbReference type="ARBA" id="ARBA00004123"/>
    </source>
</evidence>
<comment type="function">
    <text evidence="9">Probable transcriptional factor. Binds to the promoter of the SQUAMOSA gene.</text>
</comment>
<evidence type="ECO:0000259" key="12">
    <source>
        <dbReference type="PROSITE" id="PS51141"/>
    </source>
</evidence>
<keyword evidence="6" id="KW-0238">DNA-binding</keyword>
<name>A0AAV1CRR9_OLDCO</name>
<evidence type="ECO:0000256" key="9">
    <source>
        <dbReference type="ARBA" id="ARBA00056472"/>
    </source>
</evidence>
<feature type="region of interest" description="Disordered" evidence="11">
    <location>
        <begin position="31"/>
        <end position="97"/>
    </location>
</feature>
<dbReference type="InterPro" id="IPR044817">
    <property type="entry name" value="SBP-like"/>
</dbReference>
<dbReference type="Gene3D" id="4.10.1100.10">
    <property type="entry name" value="Transcription factor, SBP-box domain"/>
    <property type="match status" value="1"/>
</dbReference>
<sequence>MDVGSGSYTNSGPSDSLQGLKFGQKIYFEAAGGSGGGGGGGGGGRGRQLGKHGAAGGRLKLVEEEPPGRPPPPAAPAKKGRSGVVPGGGGGSSQPPRCQVEGCKLDLSDAKPYYSRHKVCGTHSKSPQVIVAGQLQRFCQQCSRFHHLPEFDQGKRSCRRRLAGHNERRRKPQPGSLSTRFGTLSSPFFETSSRTGSFLMDFSSYRSPGGKDSWPNTRTSEQATSNHQLTAMGKSLLHPWQNNHERPPELLLQHSAATSAAYVASGIPSGECYTAGVSSDTSRALSLLSTQSWGSRNSQSSSLQVNGLLNADGTPTSGSSHGNVNGYFPSSSLWGFRGCENSTSSPEIIPPDLGLHQLSQAAASQYPSCDVEASQPNERECLGLEHSRGYESPVQNMHWSL</sequence>
<accession>A0AAV1CRR9</accession>
<feature type="domain" description="SBP-type" evidence="12">
    <location>
        <begin position="95"/>
        <end position="172"/>
    </location>
</feature>
<dbReference type="PANTHER" id="PTHR31251">
    <property type="entry name" value="SQUAMOSA PROMOTER-BINDING-LIKE PROTEIN 4"/>
    <property type="match status" value="1"/>
</dbReference>
<evidence type="ECO:0000256" key="4">
    <source>
        <dbReference type="ARBA" id="ARBA00022833"/>
    </source>
</evidence>
<evidence type="ECO:0000256" key="6">
    <source>
        <dbReference type="ARBA" id="ARBA00023125"/>
    </source>
</evidence>
<dbReference type="GO" id="GO:0003677">
    <property type="term" value="F:DNA binding"/>
    <property type="evidence" value="ECO:0007669"/>
    <property type="project" value="UniProtKB-KW"/>
</dbReference>
<gene>
    <name evidence="13" type="ORF">OLC1_LOCUS7897</name>
</gene>
<keyword evidence="4" id="KW-0862">Zinc</keyword>
<dbReference type="InterPro" id="IPR004333">
    <property type="entry name" value="SBP_dom"/>
</dbReference>
<dbReference type="GO" id="GO:0005634">
    <property type="term" value="C:nucleus"/>
    <property type="evidence" value="ECO:0007669"/>
    <property type="project" value="UniProtKB-SubCell"/>
</dbReference>
<feature type="compositionally biased region" description="Basic residues" evidence="11">
    <location>
        <begin position="162"/>
        <end position="172"/>
    </location>
</feature>